<dbReference type="PROSITE" id="PS00305">
    <property type="entry name" value="11S_SEED_STORAGE"/>
    <property type="match status" value="1"/>
</dbReference>
<keyword evidence="5 6" id="KW-1015">Disulfide bond</keyword>
<dbReference type="InterPro" id="IPR014710">
    <property type="entry name" value="RmlC-like_jellyroll"/>
</dbReference>
<evidence type="ECO:0000256" key="3">
    <source>
        <dbReference type="ARBA" id="ARBA00022761"/>
    </source>
</evidence>
<evidence type="ECO:0000259" key="8">
    <source>
        <dbReference type="SMART" id="SM00835"/>
    </source>
</evidence>
<feature type="compositionally biased region" description="Gly residues" evidence="7">
    <location>
        <begin position="241"/>
        <end position="250"/>
    </location>
</feature>
<keyword evidence="3 6" id="KW-0758">Storage protein</keyword>
<dbReference type="Pfam" id="PF00190">
    <property type="entry name" value="Cupin_1"/>
    <property type="match status" value="2"/>
</dbReference>
<name>A0A2I0JUK9_PUNGR</name>
<organism evidence="9 10">
    <name type="scientific">Punica granatum</name>
    <name type="common">Pomegranate</name>
    <dbReference type="NCBI Taxonomy" id="22663"/>
    <lineage>
        <taxon>Eukaryota</taxon>
        <taxon>Viridiplantae</taxon>
        <taxon>Streptophyta</taxon>
        <taxon>Embryophyta</taxon>
        <taxon>Tracheophyta</taxon>
        <taxon>Spermatophyta</taxon>
        <taxon>Magnoliopsida</taxon>
        <taxon>eudicotyledons</taxon>
        <taxon>Gunneridae</taxon>
        <taxon>Pentapetalae</taxon>
        <taxon>rosids</taxon>
        <taxon>malvids</taxon>
        <taxon>Myrtales</taxon>
        <taxon>Lythraceae</taxon>
        <taxon>Punica</taxon>
    </lineage>
</organism>
<dbReference type="PRINTS" id="PR00439">
    <property type="entry name" value="11SGLOBULIN"/>
</dbReference>
<dbReference type="PANTHER" id="PTHR31189:SF48">
    <property type="entry name" value="LEGUMIN B"/>
    <property type="match status" value="1"/>
</dbReference>
<dbReference type="GO" id="GO:0045735">
    <property type="term" value="F:nutrient reservoir activity"/>
    <property type="evidence" value="ECO:0007669"/>
    <property type="project" value="UniProtKB-KW"/>
</dbReference>
<feature type="domain" description="Cupin type-1" evidence="8">
    <location>
        <begin position="350"/>
        <end position="528"/>
    </location>
</feature>
<dbReference type="CDD" id="cd02243">
    <property type="entry name" value="cupin_11S_legumin_C"/>
    <property type="match status" value="1"/>
</dbReference>
<keyword evidence="4 6" id="KW-0708">Seed storage protein</keyword>
<feature type="signal peptide" evidence="6">
    <location>
        <begin position="1"/>
        <end position="25"/>
    </location>
</feature>
<dbReference type="SMART" id="SM00835">
    <property type="entry name" value="Cupin_1"/>
    <property type="match status" value="2"/>
</dbReference>
<accession>A0A2I0JUK9</accession>
<evidence type="ECO:0000313" key="9">
    <source>
        <dbReference type="EMBL" id="PKI59156.1"/>
    </source>
</evidence>
<keyword evidence="10" id="KW-1185">Reference proteome</keyword>
<dbReference type="CDD" id="cd02242">
    <property type="entry name" value="cupin_11S_legumin_N"/>
    <property type="match status" value="1"/>
</dbReference>
<evidence type="ECO:0000256" key="2">
    <source>
        <dbReference type="ARBA" id="ARBA00022729"/>
    </source>
</evidence>
<dbReference type="GO" id="GO:0010431">
    <property type="term" value="P:seed maturation"/>
    <property type="evidence" value="ECO:0007669"/>
    <property type="project" value="UniProtKB-ARBA"/>
</dbReference>
<dbReference type="InterPro" id="IPR050253">
    <property type="entry name" value="Seed_Storage-Functional"/>
</dbReference>
<feature type="region of interest" description="Disordered" evidence="7">
    <location>
        <begin position="142"/>
        <end position="166"/>
    </location>
</feature>
<dbReference type="PANTHER" id="PTHR31189">
    <property type="entry name" value="OS03G0336100 PROTEIN-RELATED"/>
    <property type="match status" value="1"/>
</dbReference>
<evidence type="ECO:0000256" key="1">
    <source>
        <dbReference type="ARBA" id="ARBA00007178"/>
    </source>
</evidence>
<dbReference type="Proteomes" id="UP000233551">
    <property type="component" value="Unassembled WGS sequence"/>
</dbReference>
<comment type="caution">
    <text evidence="9">The sequence shown here is derived from an EMBL/GenBank/DDBJ whole genome shotgun (WGS) entry which is preliminary data.</text>
</comment>
<feature type="compositionally biased region" description="Basic and acidic residues" evidence="7">
    <location>
        <begin position="150"/>
        <end position="166"/>
    </location>
</feature>
<evidence type="ECO:0000256" key="5">
    <source>
        <dbReference type="ARBA" id="ARBA00023157"/>
    </source>
</evidence>
<comment type="function">
    <text evidence="6">Seed storage protein.</text>
</comment>
<sequence length="552" mass="62287">MASSSSVLSLGLTLGLLVLVHGCFGQILEQPWQWQGQGLQGGQLQSRRQQRHPLRFRADCRLENLNVLQPSRTIKAEAGVTEIWDENENELICAGATFLRHVIRRNGLYLPAFTNAPELFYVVQGRGLQGVAIPGCPETYQSDESQFQGRGRESRGVSERVSGDRHQKVREIREGDVLALPAGISHWISNQGQSDLVLVSIVYTSSEQNQLDENIRKFFLAGNPQQGFSGGSRRGGQSTRGRGGQQGGNFGNIFQGFDDELIAESFGVESELARRLRCEDDRRGHIVEVREELQVIRPRQEEGGRSEGWEERERGRERERERERWWSPRQGRGYSPNGLEETLCTMRLKENIENPVRADFYNPRAGRITSLNSFSLPILSYLQLSAERGVLYRVICIYTSIQRLVSSYLIIKVFNSRAVHFQDAVVAPHFYMNSHAIIYVTRGNARIQIAGDLGRAVFDGEVQENQVLVVPQNFVVIKKAGSEGFEWVAFRTNDNAMVVPLAGRLSVLRAMPEDVLVNSYGISREEARRLKYNREEVGIFSPGSRSVHGRRD</sequence>
<gene>
    <name evidence="9" type="ORF">CRG98_020522</name>
</gene>
<protein>
    <recommendedName>
        <fullName evidence="8">Cupin type-1 domain-containing protein</fullName>
    </recommendedName>
</protein>
<evidence type="ECO:0000256" key="6">
    <source>
        <dbReference type="RuleBase" id="RU003681"/>
    </source>
</evidence>
<feature type="region of interest" description="Disordered" evidence="7">
    <location>
        <begin position="222"/>
        <end position="250"/>
    </location>
</feature>
<dbReference type="SUPFAM" id="SSF51182">
    <property type="entry name" value="RmlC-like cupins"/>
    <property type="match status" value="1"/>
</dbReference>
<dbReference type="EMBL" id="PGOL01001319">
    <property type="protein sequence ID" value="PKI59156.1"/>
    <property type="molecule type" value="Genomic_DNA"/>
</dbReference>
<reference evidence="9 10" key="1">
    <citation type="submission" date="2017-11" db="EMBL/GenBank/DDBJ databases">
        <title>De-novo sequencing of pomegranate (Punica granatum L.) genome.</title>
        <authorList>
            <person name="Akparov Z."/>
            <person name="Amiraslanov A."/>
            <person name="Hajiyeva S."/>
            <person name="Abbasov M."/>
            <person name="Kaur K."/>
            <person name="Hamwieh A."/>
            <person name="Solovyev V."/>
            <person name="Salamov A."/>
            <person name="Braich B."/>
            <person name="Kosarev P."/>
            <person name="Mahmoud A."/>
            <person name="Hajiyev E."/>
            <person name="Babayeva S."/>
            <person name="Izzatullayeva V."/>
            <person name="Mammadov A."/>
            <person name="Mammadov A."/>
            <person name="Sharifova S."/>
            <person name="Ojaghi J."/>
            <person name="Eynullazada K."/>
            <person name="Bayramov B."/>
            <person name="Abdulazimova A."/>
            <person name="Shahmuradov I."/>
        </authorList>
    </citation>
    <scope>NUCLEOTIDE SEQUENCE [LARGE SCALE GENOMIC DNA]</scope>
    <source>
        <strain evidence="10">cv. AG2017</strain>
        <tissue evidence="9">Leaf</tissue>
    </source>
</reference>
<dbReference type="Gene3D" id="2.60.120.10">
    <property type="entry name" value="Jelly Rolls"/>
    <property type="match status" value="2"/>
</dbReference>
<feature type="chain" id="PRO_5013987311" description="Cupin type-1 domain-containing protein" evidence="6">
    <location>
        <begin position="26"/>
        <end position="552"/>
    </location>
</feature>
<proteinExistence type="inferred from homology"/>
<comment type="subunit">
    <text evidence="6">Hexamer; each subunit is composed of an acidic and a basic chain derived from a single precursor and linked by a disulfide bond.</text>
</comment>
<dbReference type="AlphaFoldDB" id="A0A2I0JUK9"/>
<comment type="similarity">
    <text evidence="1 6">Belongs to the 11S seed storage protein (globulins) family.</text>
</comment>
<keyword evidence="2 6" id="KW-0732">Signal</keyword>
<dbReference type="STRING" id="22663.A0A2I0JUK9"/>
<evidence type="ECO:0000256" key="4">
    <source>
        <dbReference type="ARBA" id="ARBA00023129"/>
    </source>
</evidence>
<dbReference type="InterPro" id="IPR022379">
    <property type="entry name" value="11S_seedstore_CS"/>
</dbReference>
<dbReference type="InterPro" id="IPR011051">
    <property type="entry name" value="RmlC_Cupin_sf"/>
</dbReference>
<dbReference type="InterPro" id="IPR006044">
    <property type="entry name" value="11S_seedstore_pln"/>
</dbReference>
<evidence type="ECO:0000313" key="10">
    <source>
        <dbReference type="Proteomes" id="UP000233551"/>
    </source>
</evidence>
<evidence type="ECO:0000256" key="7">
    <source>
        <dbReference type="SAM" id="MobiDB-lite"/>
    </source>
</evidence>
<dbReference type="InterPro" id="IPR006045">
    <property type="entry name" value="Cupin_1"/>
</dbReference>
<feature type="domain" description="Cupin type-1" evidence="8">
    <location>
        <begin position="65"/>
        <end position="274"/>
    </location>
</feature>